<feature type="region of interest" description="Disordered" evidence="1">
    <location>
        <begin position="249"/>
        <end position="334"/>
    </location>
</feature>
<dbReference type="SMART" id="SM00444">
    <property type="entry name" value="GYF"/>
    <property type="match status" value="1"/>
</dbReference>
<sequence>MSTTTMHFGPEWMRTKHQAAARAQPPSPPPINGSTQHSNTNNLQTANIAASGASTYSALVSPAQPAPPERRDDARPFRYSKDELLKIYREGGGRAGLGLEVERWEGVVREIVNDPIGLRDMDEAEKKLFGGPLNSELRRRQSTTDFQSSLGSPSVGTERPRLGRGDSAAGSPLRERFSNFMGRRRDSTDGPLLTTPRKLSTSGPGPLPSPRDANLPATRPRIGVSPSFDGVLNGGEGWVARRRASEARLNANGTRDENSDARAREIREEDEDGKGGMRDSSGGAAPQRDEPVNSETSSTGDSVGVSDTNAAGNKLGSLSQSGTEPGAPAPLAATQPHPAITDLASVEWSYLDPQGQVQGPFRADLMQKWYDDGYFAADLLMKRTNIDVEWLRVDDLARRAAGDKIFLSLPVEALPPPGLSRRTESPLSGLGISPSMSLNGPYQPSPIRTLRAATLDSYIGNTSSSASASPSSSFGAGRFGNGSPDPVAFGGRAAAYADPTVVARSPFGSTDPLLYNTVRRDQFDANAGLGPQAFGNLGRLRPVDNYGVYNGGYHPQQGQWPPTQNAYPGGGYEDPNGGRTSADLMPYASNFRAQNVIAATNPTNIVPIPGANFPDVSGTTTAAYDSNSRVGQTTTVQSTSAFNNVGTAPYSGAPQTSLPTFEHPPVAATAPTIEQKPTNSIVAVDALPSQNTVTPATPVAPAQSVWNADANGTRRPGPFDAAHPKATNIKVAQPGAGAQPSPWGRTEAAGQAAVQPEREQQSPWFAASQDAADEKWKEPPGPNSLTVSNLGQHNEQQQQLALAEAAAAAVTAAAAVVDVEPSEPSPKVAAAPAVKPSVVPESQVSPTTPAPVAPTPATTASRGRRKSTTQQAQKPAALTPVPPVPAKNPSPPPPVRAPWANDDETKKSKPSGLSLSLREIQEAEAQKTEARKAAERERERARANATPAAASEDIQPFTASWGLPTSQAGNRGNATPLKETAPVSASSPAASTPVWTSTPKLPVVKKTMKEIQEEEERRKKLAVKETTAAAAARRGYAETTNKTTPVATPPAGGSAWTVVGAGGKAPAVAVPARPALSQQPSHLSTSAASSAPRANGVPATRPTVAAAVAKSVPASARVEDYPVTPSHDFLKWLSDSLKGLNSSVNVEEIMSMLLSFPLDPDPSTAEIISDLIYEHSTVLDGRRFAAEFVSKRKADVASRPKGASANGVTGNKPFSIAEVVKAQPKPTQPEWGGFKVVNKKKKGGRA</sequence>
<feature type="compositionally biased region" description="Basic and acidic residues" evidence="1">
    <location>
        <begin position="173"/>
        <end position="188"/>
    </location>
</feature>
<feature type="compositionally biased region" description="Polar residues" evidence="1">
    <location>
        <begin position="32"/>
        <end position="58"/>
    </location>
</feature>
<feature type="compositionally biased region" description="Polar residues" evidence="1">
    <location>
        <begin position="143"/>
        <end position="155"/>
    </location>
</feature>
<feature type="compositionally biased region" description="Polar residues" evidence="1">
    <location>
        <begin position="1076"/>
        <end position="1089"/>
    </location>
</feature>
<feature type="compositionally biased region" description="Basic and acidic residues" evidence="1">
    <location>
        <begin position="919"/>
        <end position="942"/>
    </location>
</feature>
<feature type="compositionally biased region" description="Pro residues" evidence="1">
    <location>
        <begin position="880"/>
        <end position="896"/>
    </location>
</feature>
<reference evidence="4" key="1">
    <citation type="submission" date="2024-06" db="EMBL/GenBank/DDBJ databases">
        <title>Multi-omics analyses provide insights into the biosynthesis of the anticancer antibiotic pleurotin in Hohenbuehelia grisea.</title>
        <authorList>
            <person name="Weaver J.A."/>
            <person name="Alberti F."/>
        </authorList>
    </citation>
    <scope>NUCLEOTIDE SEQUENCE [LARGE SCALE GENOMIC DNA]</scope>
    <source>
        <strain evidence="4">T-177</strain>
    </source>
</reference>
<dbReference type="EMBL" id="JASNQZ010000011">
    <property type="protein sequence ID" value="KAL0950662.1"/>
    <property type="molecule type" value="Genomic_DNA"/>
</dbReference>
<dbReference type="Proteomes" id="UP001556367">
    <property type="component" value="Unassembled WGS sequence"/>
</dbReference>
<feature type="compositionally biased region" description="Basic and acidic residues" evidence="1">
    <location>
        <begin position="254"/>
        <end position="277"/>
    </location>
</feature>
<dbReference type="Pfam" id="PF02213">
    <property type="entry name" value="GYF"/>
    <property type="match status" value="1"/>
</dbReference>
<evidence type="ECO:0000259" key="2">
    <source>
        <dbReference type="PROSITE" id="PS50829"/>
    </source>
</evidence>
<dbReference type="InterPro" id="IPR051640">
    <property type="entry name" value="GRB10-interact_GYF"/>
</dbReference>
<dbReference type="InterPro" id="IPR003169">
    <property type="entry name" value="GYF"/>
</dbReference>
<feature type="compositionally biased region" description="Basic and acidic residues" evidence="1">
    <location>
        <begin position="1007"/>
        <end position="1018"/>
    </location>
</feature>
<feature type="compositionally biased region" description="Low complexity" evidence="1">
    <location>
        <begin position="825"/>
        <end position="842"/>
    </location>
</feature>
<comment type="caution">
    <text evidence="3">The sequence shown here is derived from an EMBL/GenBank/DDBJ whole genome shotgun (WGS) entry which is preliminary data.</text>
</comment>
<feature type="region of interest" description="Disordered" evidence="1">
    <location>
        <begin position="1075"/>
        <end position="1098"/>
    </location>
</feature>
<accession>A0ABR3J4U9</accession>
<evidence type="ECO:0000256" key="1">
    <source>
        <dbReference type="SAM" id="MobiDB-lite"/>
    </source>
</evidence>
<feature type="compositionally biased region" description="Basic residues" evidence="1">
    <location>
        <begin position="1237"/>
        <end position="1246"/>
    </location>
</feature>
<evidence type="ECO:0000313" key="3">
    <source>
        <dbReference type="EMBL" id="KAL0950662.1"/>
    </source>
</evidence>
<feature type="compositionally biased region" description="Low complexity" evidence="1">
    <location>
        <begin position="980"/>
        <end position="997"/>
    </location>
</feature>
<dbReference type="PROSITE" id="PS50829">
    <property type="entry name" value="GYF"/>
    <property type="match status" value="1"/>
</dbReference>
<feature type="region of interest" description="Disordered" evidence="1">
    <location>
        <begin position="1223"/>
        <end position="1246"/>
    </location>
</feature>
<dbReference type="PANTHER" id="PTHR14445:SF36">
    <property type="entry name" value="FI03272P-RELATED"/>
    <property type="match status" value="1"/>
</dbReference>
<name>A0ABR3J4U9_9AGAR</name>
<feature type="region of interest" description="Disordered" evidence="1">
    <location>
        <begin position="129"/>
        <end position="234"/>
    </location>
</feature>
<feature type="compositionally biased region" description="Basic and acidic residues" evidence="1">
    <location>
        <begin position="68"/>
        <end position="78"/>
    </location>
</feature>
<dbReference type="SUPFAM" id="SSF55277">
    <property type="entry name" value="GYF domain"/>
    <property type="match status" value="1"/>
</dbReference>
<feature type="compositionally biased region" description="Polar residues" evidence="1">
    <location>
        <begin position="293"/>
        <end position="323"/>
    </location>
</feature>
<feature type="domain" description="GYF" evidence="2">
    <location>
        <begin position="345"/>
        <end position="397"/>
    </location>
</feature>
<feature type="region of interest" description="Disordered" evidence="1">
    <location>
        <begin position="732"/>
        <end position="796"/>
    </location>
</feature>
<dbReference type="PANTHER" id="PTHR14445">
    <property type="entry name" value="GRB10 INTERACTING GYF PROTEIN"/>
    <property type="match status" value="1"/>
</dbReference>
<keyword evidence="4" id="KW-1185">Reference proteome</keyword>
<proteinExistence type="predicted"/>
<feature type="region of interest" description="Disordered" evidence="1">
    <location>
        <begin position="822"/>
        <end position="997"/>
    </location>
</feature>
<gene>
    <name evidence="3" type="ORF">HGRIS_007448</name>
</gene>
<protein>
    <recommendedName>
        <fullName evidence="2">GYF domain-containing protein</fullName>
    </recommendedName>
</protein>
<feature type="region of interest" description="Disordered" evidence="1">
    <location>
        <begin position="1007"/>
        <end position="1026"/>
    </location>
</feature>
<organism evidence="3 4">
    <name type="scientific">Hohenbuehelia grisea</name>
    <dbReference type="NCBI Taxonomy" id="104357"/>
    <lineage>
        <taxon>Eukaryota</taxon>
        <taxon>Fungi</taxon>
        <taxon>Dikarya</taxon>
        <taxon>Basidiomycota</taxon>
        <taxon>Agaricomycotina</taxon>
        <taxon>Agaricomycetes</taxon>
        <taxon>Agaricomycetidae</taxon>
        <taxon>Agaricales</taxon>
        <taxon>Pleurotineae</taxon>
        <taxon>Pleurotaceae</taxon>
        <taxon>Hohenbuehelia</taxon>
    </lineage>
</organism>
<feature type="compositionally biased region" description="Polar residues" evidence="1">
    <location>
        <begin position="783"/>
        <end position="794"/>
    </location>
</feature>
<dbReference type="InterPro" id="IPR035445">
    <property type="entry name" value="GYF-like_dom_sf"/>
</dbReference>
<feature type="region of interest" description="Disordered" evidence="1">
    <location>
        <begin position="1"/>
        <end position="78"/>
    </location>
</feature>
<dbReference type="Gene3D" id="3.30.1490.40">
    <property type="match status" value="1"/>
</dbReference>
<feature type="compositionally biased region" description="Polar residues" evidence="1">
    <location>
        <begin position="963"/>
        <end position="973"/>
    </location>
</feature>
<evidence type="ECO:0000313" key="4">
    <source>
        <dbReference type="Proteomes" id="UP001556367"/>
    </source>
</evidence>